<keyword evidence="5 11" id="KW-0408">Iron</keyword>
<keyword evidence="11" id="KW-0963">Cytoplasm</keyword>
<evidence type="ECO:0000256" key="3">
    <source>
        <dbReference type="ARBA" id="ARBA00022485"/>
    </source>
</evidence>
<keyword evidence="9 11" id="KW-1015">Disulfide bond</keyword>
<organism evidence="13 14">
    <name type="scientific">Amycolatopsis samaneae</name>
    <dbReference type="NCBI Taxonomy" id="664691"/>
    <lineage>
        <taxon>Bacteria</taxon>
        <taxon>Bacillati</taxon>
        <taxon>Actinomycetota</taxon>
        <taxon>Actinomycetes</taxon>
        <taxon>Pseudonocardiales</taxon>
        <taxon>Pseudonocardiaceae</taxon>
        <taxon>Amycolatopsis</taxon>
    </lineage>
</organism>
<dbReference type="EMBL" id="JBHUKU010000005">
    <property type="protein sequence ID" value="MFD2459287.1"/>
    <property type="molecule type" value="Genomic_DNA"/>
</dbReference>
<evidence type="ECO:0000256" key="4">
    <source>
        <dbReference type="ARBA" id="ARBA00022723"/>
    </source>
</evidence>
<gene>
    <name evidence="11" type="primary">whiB</name>
    <name evidence="13" type="ORF">ACFSYJ_11795</name>
</gene>
<feature type="domain" description="4Fe-4S Wbl-type" evidence="12">
    <location>
        <begin position="13"/>
        <end position="75"/>
    </location>
</feature>
<dbReference type="InterPro" id="IPR003482">
    <property type="entry name" value="Whib"/>
</dbReference>
<evidence type="ECO:0000313" key="13">
    <source>
        <dbReference type="EMBL" id="MFD2459287.1"/>
    </source>
</evidence>
<dbReference type="Proteomes" id="UP001597419">
    <property type="component" value="Unassembled WGS sequence"/>
</dbReference>
<evidence type="ECO:0000313" key="14">
    <source>
        <dbReference type="Proteomes" id="UP001597419"/>
    </source>
</evidence>
<comment type="caution">
    <text evidence="13">The sequence shown here is derived from an EMBL/GenBank/DDBJ whole genome shotgun (WGS) entry which is preliminary data.</text>
</comment>
<evidence type="ECO:0000256" key="1">
    <source>
        <dbReference type="ARBA" id="ARBA00004496"/>
    </source>
</evidence>
<evidence type="ECO:0000256" key="2">
    <source>
        <dbReference type="ARBA" id="ARBA00006597"/>
    </source>
</evidence>
<dbReference type="InterPro" id="IPR034768">
    <property type="entry name" value="4FE4S_WBL"/>
</dbReference>
<evidence type="ECO:0000256" key="7">
    <source>
        <dbReference type="ARBA" id="ARBA00023015"/>
    </source>
</evidence>
<keyword evidence="8 11" id="KW-0238">DNA-binding</keyword>
<keyword evidence="7 11" id="KW-0805">Transcription regulation</keyword>
<keyword evidence="10 11" id="KW-0804">Transcription</keyword>
<feature type="binding site" evidence="11">
    <location>
        <position position="51"/>
    </location>
    <ligand>
        <name>[4Fe-4S] cluster</name>
        <dbReference type="ChEBI" id="CHEBI:49883"/>
    </ligand>
</feature>
<feature type="binding site" evidence="11">
    <location>
        <position position="14"/>
    </location>
    <ligand>
        <name>[4Fe-4S] cluster</name>
        <dbReference type="ChEBI" id="CHEBI:49883"/>
    </ligand>
</feature>
<evidence type="ECO:0000256" key="5">
    <source>
        <dbReference type="ARBA" id="ARBA00023004"/>
    </source>
</evidence>
<evidence type="ECO:0000256" key="11">
    <source>
        <dbReference type="HAMAP-Rule" id="MF_01479"/>
    </source>
</evidence>
<feature type="binding site" evidence="11">
    <location>
        <position position="45"/>
    </location>
    <ligand>
        <name>[4Fe-4S] cluster</name>
        <dbReference type="ChEBI" id="CHEBI:49883"/>
    </ligand>
</feature>
<evidence type="ECO:0000256" key="10">
    <source>
        <dbReference type="ARBA" id="ARBA00023163"/>
    </source>
</evidence>
<dbReference type="PANTHER" id="PTHR38839">
    <property type="entry name" value="TRANSCRIPTIONAL REGULATOR WHID-RELATED"/>
    <property type="match status" value="1"/>
</dbReference>
<dbReference type="PANTHER" id="PTHR38839:SF6">
    <property type="entry name" value="TRANSCRIPTIONAL REGULATOR WHIB1"/>
    <property type="match status" value="1"/>
</dbReference>
<protein>
    <recommendedName>
        <fullName evidence="11">Transcriptional regulator WhiB</fullName>
    </recommendedName>
</protein>
<comment type="similarity">
    <text evidence="2 11">Belongs to the WhiB family.</text>
</comment>
<comment type="function">
    <text evidence="11">Acts as a transcriptional regulator. Probably redox-responsive. The apo- but not holo-form probably binds DNA.</text>
</comment>
<comment type="cofactor">
    <cofactor evidence="11">
        <name>[4Fe-4S] cluster</name>
        <dbReference type="ChEBI" id="CHEBI:49883"/>
    </cofactor>
    <text evidence="11">Binds 1 [4Fe-4S] cluster per subunit. Following nitrosylation of the [4Fe-4S] cluster binds 1 [4Fe-8(NO)] cluster per subunit.</text>
</comment>
<comment type="PTM">
    <text evidence="11">Upon Fe-S cluster removal intramolecular disulfide bonds are formed.</text>
</comment>
<dbReference type="PROSITE" id="PS51674">
    <property type="entry name" value="4FE4S_WBL"/>
    <property type="match status" value="1"/>
</dbReference>
<evidence type="ECO:0000256" key="8">
    <source>
        <dbReference type="ARBA" id="ARBA00023125"/>
    </source>
</evidence>
<keyword evidence="14" id="KW-1185">Reference proteome</keyword>
<keyword evidence="6 11" id="KW-0411">Iron-sulfur</keyword>
<evidence type="ECO:0000256" key="9">
    <source>
        <dbReference type="ARBA" id="ARBA00023157"/>
    </source>
</evidence>
<reference evidence="14" key="1">
    <citation type="journal article" date="2019" name="Int. J. Syst. Evol. Microbiol.">
        <title>The Global Catalogue of Microorganisms (GCM) 10K type strain sequencing project: providing services to taxonomists for standard genome sequencing and annotation.</title>
        <authorList>
            <consortium name="The Broad Institute Genomics Platform"/>
            <consortium name="The Broad Institute Genome Sequencing Center for Infectious Disease"/>
            <person name="Wu L."/>
            <person name="Ma J."/>
        </authorList>
    </citation>
    <scope>NUCLEOTIDE SEQUENCE [LARGE SCALE GENOMIC DNA]</scope>
    <source>
        <strain evidence="14">CGMCC 4.7643</strain>
    </source>
</reference>
<comment type="subcellular location">
    <subcellularLocation>
        <location evidence="1 11">Cytoplasm</location>
    </subcellularLocation>
</comment>
<proteinExistence type="inferred from homology"/>
<dbReference type="RefSeq" id="WP_345408118.1">
    <property type="nucleotide sequence ID" value="NZ_BAABHG010000025.1"/>
</dbReference>
<comment type="PTM">
    <text evidence="11">The Fe-S cluster can be nitrosylated by nitric oxide (NO).</text>
</comment>
<evidence type="ECO:0000256" key="6">
    <source>
        <dbReference type="ARBA" id="ARBA00023014"/>
    </source>
</evidence>
<name>A0ABW5GDZ0_9PSEU</name>
<keyword evidence="4 11" id="KW-0479">Metal-binding</keyword>
<dbReference type="HAMAP" id="MF_01479">
    <property type="entry name" value="WhiB"/>
    <property type="match status" value="1"/>
</dbReference>
<accession>A0ABW5GDZ0</accession>
<dbReference type="Pfam" id="PF02467">
    <property type="entry name" value="Whib"/>
    <property type="match status" value="1"/>
</dbReference>
<feature type="binding site" evidence="11">
    <location>
        <position position="42"/>
    </location>
    <ligand>
        <name>[4Fe-4S] cluster</name>
        <dbReference type="ChEBI" id="CHEBI:49883"/>
    </ligand>
</feature>
<keyword evidence="3 11" id="KW-0004">4Fe-4S</keyword>
<sequence length="88" mass="9691">MDAMTADWQEEAACRNEDPELFFPISEVGPGARQTRHAQAVCARCPVRAECLSHALRNGLDHGVFGGTTAAERRALTRRDVLARREVA</sequence>
<evidence type="ECO:0000259" key="12">
    <source>
        <dbReference type="PROSITE" id="PS51674"/>
    </source>
</evidence>